<dbReference type="AlphaFoldDB" id="A0A3M0G429"/>
<dbReference type="OrthoDB" id="9769991at2"/>
<feature type="domain" description="Glycoamylase-like" evidence="1">
    <location>
        <begin position="301"/>
        <end position="480"/>
    </location>
</feature>
<dbReference type="RefSeq" id="WP_121901210.1">
    <property type="nucleotide sequence ID" value="NZ_REFW01000002.1"/>
</dbReference>
<feature type="domain" description="DUF3131" evidence="2">
    <location>
        <begin position="47"/>
        <end position="184"/>
    </location>
</feature>
<organism evidence="3 4">
    <name type="scientific">Tessaracoccus antarcticus</name>
    <dbReference type="NCBI Taxonomy" id="2479848"/>
    <lineage>
        <taxon>Bacteria</taxon>
        <taxon>Bacillati</taxon>
        <taxon>Actinomycetota</taxon>
        <taxon>Actinomycetes</taxon>
        <taxon>Propionibacteriales</taxon>
        <taxon>Propionibacteriaceae</taxon>
        <taxon>Tessaracoccus</taxon>
    </lineage>
</organism>
<reference evidence="3 4" key="1">
    <citation type="submission" date="2018-10" db="EMBL/GenBank/DDBJ databases">
        <title>Tessaracoccus antarcticuss sp. nov., isolated from sediment.</title>
        <authorList>
            <person name="Zhou L.Y."/>
            <person name="Du Z.J."/>
        </authorList>
    </citation>
    <scope>NUCLEOTIDE SEQUENCE [LARGE SCALE GENOMIC DNA]</scope>
    <source>
        <strain evidence="3 4">JDX10</strain>
    </source>
</reference>
<dbReference type="EMBL" id="REFW01000002">
    <property type="protein sequence ID" value="RMB59731.1"/>
    <property type="molecule type" value="Genomic_DNA"/>
</dbReference>
<proteinExistence type="predicted"/>
<dbReference type="InterPro" id="IPR006311">
    <property type="entry name" value="TAT_signal"/>
</dbReference>
<comment type="caution">
    <text evidence="3">The sequence shown here is derived from an EMBL/GenBank/DDBJ whole genome shotgun (WGS) entry which is preliminary data.</text>
</comment>
<dbReference type="Gene3D" id="1.50.10.140">
    <property type="match status" value="1"/>
</dbReference>
<evidence type="ECO:0000313" key="3">
    <source>
        <dbReference type="EMBL" id="RMB59731.1"/>
    </source>
</evidence>
<dbReference type="Pfam" id="PF10091">
    <property type="entry name" value="Glycoamylase"/>
    <property type="match status" value="1"/>
</dbReference>
<evidence type="ECO:0000313" key="4">
    <source>
        <dbReference type="Proteomes" id="UP000275256"/>
    </source>
</evidence>
<dbReference type="Proteomes" id="UP000275256">
    <property type="component" value="Unassembled WGS sequence"/>
</dbReference>
<accession>A0A3M0G429</accession>
<dbReference type="PROSITE" id="PS51318">
    <property type="entry name" value="TAT"/>
    <property type="match status" value="1"/>
</dbReference>
<gene>
    <name evidence="3" type="ORF">EAX62_08230</name>
</gene>
<dbReference type="Pfam" id="PF11329">
    <property type="entry name" value="DUF3131"/>
    <property type="match status" value="1"/>
</dbReference>
<name>A0A3M0G429_9ACTN</name>
<keyword evidence="4" id="KW-1185">Reference proteome</keyword>
<dbReference type="InterPro" id="IPR021478">
    <property type="entry name" value="DUF3131"/>
</dbReference>
<protein>
    <submittedName>
        <fullName evidence="3">DUF3131 domain-containing protein</fullName>
    </submittedName>
</protein>
<dbReference type="InterPro" id="IPR019282">
    <property type="entry name" value="Glycoamylase-like_cons_dom"/>
</dbReference>
<sequence>MDISLSRRALLGATAGAGVVTALSAIPADAHGKHPSWPKHDKQLYTWARDTWISLEAMADEKSGLVADNIDGKLTTRSGYTSPTNIGGYLWSCIVARDLGIISVKKSVTLIRRTLTSLARMEKHEPSGMFYNWYDEATGAVLHTWPTDGSPVYPFVSSVDMGWLGAALHLVGNADPFNCRAARKLFDDMRWDMFYDKSFGPVVGDGHTGGIWGGFWTEDPAPSMVVPLLPSAIGKGPDVWYTPNHYDTTISEARMVTYLGIFRRQLPDKVYFSTYRTFPPDFDWQEMPPVGDWSTQLGARFYEGAYTYRGFQVVPGWGGSMFEELMPDLFVPEAKWAPKSWGRNHPLHVRAQREHGLDDAKYGYWGFSPCSDPAGGYREYGVDALGMNPAGYFSDQEKTDYHWNKPPTAYGDGVVTPHAAFLAMAYEPKNATTNLKKLQKNFDSYGKGGFYDAVAVRSGTVAKRHLSLDQSMIMGALGNVMLWGRLRTYFATRQVERALRPVIGLEEFNVGG</sequence>
<evidence type="ECO:0000259" key="1">
    <source>
        <dbReference type="Pfam" id="PF10091"/>
    </source>
</evidence>
<evidence type="ECO:0000259" key="2">
    <source>
        <dbReference type="Pfam" id="PF11329"/>
    </source>
</evidence>